<organism evidence="1 2">
    <name type="scientific">Cirrhinus molitorella</name>
    <name type="common">mud carp</name>
    <dbReference type="NCBI Taxonomy" id="172907"/>
    <lineage>
        <taxon>Eukaryota</taxon>
        <taxon>Metazoa</taxon>
        <taxon>Chordata</taxon>
        <taxon>Craniata</taxon>
        <taxon>Vertebrata</taxon>
        <taxon>Euteleostomi</taxon>
        <taxon>Actinopterygii</taxon>
        <taxon>Neopterygii</taxon>
        <taxon>Teleostei</taxon>
        <taxon>Ostariophysi</taxon>
        <taxon>Cypriniformes</taxon>
        <taxon>Cyprinidae</taxon>
        <taxon>Labeoninae</taxon>
        <taxon>Labeonini</taxon>
        <taxon>Cirrhinus</taxon>
    </lineage>
</organism>
<dbReference type="Proteomes" id="UP001558613">
    <property type="component" value="Unassembled WGS sequence"/>
</dbReference>
<gene>
    <name evidence="1" type="ORF">QQF64_029702</name>
</gene>
<proteinExistence type="predicted"/>
<reference evidence="1 2" key="1">
    <citation type="submission" date="2023-09" db="EMBL/GenBank/DDBJ databases">
        <authorList>
            <person name="Wang M."/>
        </authorList>
    </citation>
    <scope>NUCLEOTIDE SEQUENCE [LARGE SCALE GENOMIC DNA]</scope>
    <source>
        <strain evidence="1">GT-2023</strain>
        <tissue evidence="1">Liver</tissue>
    </source>
</reference>
<accession>A0ABR3N1C3</accession>
<comment type="caution">
    <text evidence="1">The sequence shown here is derived from an EMBL/GenBank/DDBJ whole genome shotgun (WGS) entry which is preliminary data.</text>
</comment>
<evidence type="ECO:0000313" key="2">
    <source>
        <dbReference type="Proteomes" id="UP001558613"/>
    </source>
</evidence>
<name>A0ABR3N1C3_9TELE</name>
<evidence type="ECO:0000313" key="1">
    <source>
        <dbReference type="EMBL" id="KAL1270686.1"/>
    </source>
</evidence>
<dbReference type="EMBL" id="JAYMGO010000007">
    <property type="protein sequence ID" value="KAL1270686.1"/>
    <property type="molecule type" value="Genomic_DNA"/>
</dbReference>
<sequence>MLLWPYIHRHFLGPLCVTELERARGGGKGHPTRNIGTTRWAPTGAALPSAAVIQPPACQSSHAAHLRNTTHHGPLHTKPRNKHRKPAWNFLLTGALFLFCSPF</sequence>
<protein>
    <submittedName>
        <fullName evidence="1">Uncharacterized protein</fullName>
    </submittedName>
</protein>
<keyword evidence="2" id="KW-1185">Reference proteome</keyword>